<name>A0A6M4HDX7_9PROT</name>
<evidence type="ECO:0000313" key="1">
    <source>
        <dbReference type="EMBL" id="QJR16948.1"/>
    </source>
</evidence>
<dbReference type="InParanoid" id="A0A6M4HDX7"/>
<accession>A0A6M4HDX7</accession>
<dbReference type="RefSeq" id="WP_171165487.1">
    <property type="nucleotide sequence ID" value="NZ_CP053073.1"/>
</dbReference>
<sequence>MTQPAFDMKVRDLAEKIYVRLATNAVTISESAMKMSTDPTNLAVISFKLAAAFHVEQDRLNAESLPKNQDFKIDVSDIAAWSK</sequence>
<dbReference type="KEGG" id="upl:DSM104440_03785"/>
<reference evidence="1 2" key="1">
    <citation type="submission" date="2020-04" db="EMBL/GenBank/DDBJ databases">
        <title>Usitatibacter rugosus gen. nov., sp. nov. and Usitatibacter palustris sp. nov., novel members of Usitatibacteraceae fam. nov. within the order Nitrosomonadales isolated from soil.</title>
        <authorList>
            <person name="Huber K.J."/>
            <person name="Neumann-Schaal M."/>
            <person name="Geppert A."/>
            <person name="Luckner M."/>
            <person name="Wanner G."/>
            <person name="Overmann J."/>
        </authorList>
    </citation>
    <scope>NUCLEOTIDE SEQUENCE [LARGE SCALE GENOMIC DNA]</scope>
    <source>
        <strain evidence="1 2">Swamp67</strain>
    </source>
</reference>
<evidence type="ECO:0000313" key="2">
    <source>
        <dbReference type="Proteomes" id="UP000503096"/>
    </source>
</evidence>
<dbReference type="EMBL" id="CP053073">
    <property type="protein sequence ID" value="QJR16948.1"/>
    <property type="molecule type" value="Genomic_DNA"/>
</dbReference>
<keyword evidence="2" id="KW-1185">Reference proteome</keyword>
<gene>
    <name evidence="1" type="ORF">DSM104440_03785</name>
</gene>
<dbReference type="Proteomes" id="UP000503096">
    <property type="component" value="Chromosome"/>
</dbReference>
<proteinExistence type="predicted"/>
<dbReference type="AlphaFoldDB" id="A0A6M4HDX7"/>
<protein>
    <submittedName>
        <fullName evidence="1">Uncharacterized protein</fullName>
    </submittedName>
</protein>
<organism evidence="1 2">
    <name type="scientific">Usitatibacter palustris</name>
    <dbReference type="NCBI Taxonomy" id="2732487"/>
    <lineage>
        <taxon>Bacteria</taxon>
        <taxon>Pseudomonadati</taxon>
        <taxon>Pseudomonadota</taxon>
        <taxon>Betaproteobacteria</taxon>
        <taxon>Nitrosomonadales</taxon>
        <taxon>Usitatibacteraceae</taxon>
        <taxon>Usitatibacter</taxon>
    </lineage>
</organism>